<sequence length="418" mass="45710">MKDRPDATLLPIRTERIISLLEELSAFSDSTSSGITRVLFSSADIAARKWLKDRLQEAGLAFREDAVGNLFARWEGEEPELPAIATGSHIDAVPLSGRFDGTVGVIGALEAFRALREGGFRPRRSLELVVFTAEEPTRFGISCLGSRVLAGRLRQEELETLRDKEDQSFAQLRQKAGLVDIPFSSIFPPRYAAFLELHIEQGPILEREGKVIGAVEAIAAPAAYRVRWDGVSGHAGTVLMFQRRDALAGAAEGILVVERVAKELGSIDTVATVGEITVSPGTLNSIAGSVTMGIDLRDIDLERRHLLSQTIRGAFEEIAKRRGLKLSWQVIYEDPPALSDPGLVALVLESAHRLGFAARPMKSRAYHDSLFMAQLCPVVMIFIPCREGKSHCPEEYSSPQQIEAGVRVLADCLMRLAG</sequence>
<dbReference type="PANTHER" id="PTHR32494:SF19">
    <property type="entry name" value="ALLANTOATE DEIMINASE-RELATED"/>
    <property type="match status" value="1"/>
</dbReference>
<dbReference type="Pfam" id="PF01546">
    <property type="entry name" value="Peptidase_M20"/>
    <property type="match status" value="1"/>
</dbReference>
<evidence type="ECO:0000313" key="8">
    <source>
        <dbReference type="EMBL" id="ACD84392.1"/>
    </source>
</evidence>
<dbReference type="NCBIfam" id="NF006771">
    <property type="entry name" value="PRK09290.1-5"/>
    <property type="match status" value="1"/>
</dbReference>
<dbReference type="InterPro" id="IPR036264">
    <property type="entry name" value="Bact_exopeptidase_dim_dom"/>
</dbReference>
<keyword evidence="6" id="KW-0464">Manganese</keyword>
<dbReference type="GO" id="GO:0016813">
    <property type="term" value="F:hydrolase activity, acting on carbon-nitrogen (but not peptide) bonds, in linear amidines"/>
    <property type="evidence" value="ECO:0007669"/>
    <property type="project" value="InterPro"/>
</dbReference>
<dbReference type="InterPro" id="IPR002933">
    <property type="entry name" value="Peptidase_M20"/>
</dbReference>
<evidence type="ECO:0000256" key="6">
    <source>
        <dbReference type="ARBA" id="ARBA00023211"/>
    </source>
</evidence>
<dbReference type="SUPFAM" id="SSF55031">
    <property type="entry name" value="Bacterial exopeptidase dimerisation domain"/>
    <property type="match status" value="1"/>
</dbReference>
<keyword evidence="5 8" id="KW-0378">Hydrolase</keyword>
<evidence type="ECO:0000313" key="9">
    <source>
        <dbReference type="Proteomes" id="UP000009149"/>
    </source>
</evidence>
<name>B3E0G3_METI4</name>
<dbReference type="OrthoDB" id="9808195at2"/>
<dbReference type="STRING" id="481448.Minf_2338"/>
<dbReference type="KEGG" id="min:Minf_2338"/>
<dbReference type="RefSeq" id="WP_012464672.1">
    <property type="nucleotide sequence ID" value="NC_010794.1"/>
</dbReference>
<dbReference type="Gene3D" id="3.30.70.360">
    <property type="match status" value="1"/>
</dbReference>
<feature type="binding site" evidence="7">
    <location>
        <position position="100"/>
    </location>
    <ligand>
        <name>Zn(2+)</name>
        <dbReference type="ChEBI" id="CHEBI:29105"/>
        <label>2</label>
    </ligand>
</feature>
<gene>
    <name evidence="8" type="primary">argE</name>
    <name evidence="8" type="ordered locus">Minf_2338</name>
</gene>
<comment type="cofactor">
    <cofactor evidence="1">
        <name>Mn(2+)</name>
        <dbReference type="ChEBI" id="CHEBI:29035"/>
    </cofactor>
</comment>
<feature type="binding site" evidence="7">
    <location>
        <position position="135"/>
    </location>
    <ligand>
        <name>Zn(2+)</name>
        <dbReference type="ChEBI" id="CHEBI:29105"/>
        <label>2</label>
    </ligand>
</feature>
<feature type="binding site" evidence="7">
    <location>
        <position position="198"/>
    </location>
    <ligand>
        <name>Zn(2+)</name>
        <dbReference type="ChEBI" id="CHEBI:29105"/>
        <label>1</label>
    </ligand>
</feature>
<keyword evidence="7" id="KW-0862">Zinc</keyword>
<dbReference type="PANTHER" id="PTHR32494">
    <property type="entry name" value="ALLANTOATE DEIMINASE-RELATED"/>
    <property type="match status" value="1"/>
</dbReference>
<keyword evidence="4 7" id="KW-0479">Metal-binding</keyword>
<evidence type="ECO:0000256" key="5">
    <source>
        <dbReference type="ARBA" id="ARBA00022801"/>
    </source>
</evidence>
<dbReference type="AlphaFoldDB" id="B3E0G3"/>
<organism evidence="8 9">
    <name type="scientific">Methylacidiphilum infernorum (isolate V4)</name>
    <name type="common">Methylokorus infernorum (strain V4)</name>
    <dbReference type="NCBI Taxonomy" id="481448"/>
    <lineage>
        <taxon>Bacteria</taxon>
        <taxon>Pseudomonadati</taxon>
        <taxon>Verrucomicrobiota</taxon>
        <taxon>Methylacidiphilae</taxon>
        <taxon>Methylacidiphilales</taxon>
        <taxon>Methylacidiphilaceae</taxon>
        <taxon>Methylacidiphilum (ex Ratnadevi et al. 2023)</taxon>
    </lineage>
</organism>
<dbReference type="NCBIfam" id="TIGR01879">
    <property type="entry name" value="hydantase"/>
    <property type="match status" value="1"/>
</dbReference>
<dbReference type="Gene3D" id="3.40.630.10">
    <property type="entry name" value="Zn peptidases"/>
    <property type="match status" value="1"/>
</dbReference>
<dbReference type="HOGENOM" id="CLU_024588_6_0_0"/>
<feature type="binding site" evidence="7">
    <location>
        <position position="391"/>
    </location>
    <ligand>
        <name>Zn(2+)</name>
        <dbReference type="ChEBI" id="CHEBI:29105"/>
        <label>2</label>
    </ligand>
</feature>
<evidence type="ECO:0000256" key="3">
    <source>
        <dbReference type="ARBA" id="ARBA00011738"/>
    </source>
</evidence>
<dbReference type="EMBL" id="CP000975">
    <property type="protein sequence ID" value="ACD84392.1"/>
    <property type="molecule type" value="Genomic_DNA"/>
</dbReference>
<evidence type="ECO:0000256" key="1">
    <source>
        <dbReference type="ARBA" id="ARBA00001936"/>
    </source>
</evidence>
<comment type="similarity">
    <text evidence="2">Belongs to the peptidase M20 family.</text>
</comment>
<protein>
    <submittedName>
        <fullName evidence="8">Allantoate amidohydrolase</fullName>
    </submittedName>
</protein>
<comment type="subunit">
    <text evidence="3">Homodimer.</text>
</comment>
<proteinExistence type="inferred from homology"/>
<dbReference type="SUPFAM" id="SSF53187">
    <property type="entry name" value="Zn-dependent exopeptidases"/>
    <property type="match status" value="1"/>
</dbReference>
<dbReference type="CDD" id="cd03884">
    <property type="entry name" value="M20_bAS"/>
    <property type="match status" value="1"/>
</dbReference>
<dbReference type="GO" id="GO:0046872">
    <property type="term" value="F:metal ion binding"/>
    <property type="evidence" value="ECO:0007669"/>
    <property type="project" value="UniProtKB-KW"/>
</dbReference>
<dbReference type="eggNOG" id="COG0624">
    <property type="taxonomic scope" value="Bacteria"/>
</dbReference>
<evidence type="ECO:0000256" key="4">
    <source>
        <dbReference type="ARBA" id="ARBA00022723"/>
    </source>
</evidence>
<comment type="cofactor">
    <cofactor evidence="7">
        <name>Zn(2+)</name>
        <dbReference type="ChEBI" id="CHEBI:29105"/>
    </cofactor>
    <text evidence="7">Binds 2 Zn(2+) ions per subunit.</text>
</comment>
<evidence type="ECO:0000256" key="2">
    <source>
        <dbReference type="ARBA" id="ARBA00006153"/>
    </source>
</evidence>
<dbReference type="InterPro" id="IPR010158">
    <property type="entry name" value="Amidase_Cbmase"/>
</dbReference>
<reference evidence="8 9" key="1">
    <citation type="journal article" date="2008" name="Biol. Direct">
        <title>Complete genome sequence of the extremely acidophilic methanotroph isolate V4, Methylacidiphilum infernorum, a representative of the bacterial phylum Verrucomicrobia.</title>
        <authorList>
            <person name="Hou S."/>
            <person name="Makarova K.S."/>
            <person name="Saw J.H."/>
            <person name="Senin P."/>
            <person name="Ly B.V."/>
            <person name="Zhou Z."/>
            <person name="Ren Y."/>
            <person name="Wang J."/>
            <person name="Galperin M.Y."/>
            <person name="Omelchenko M.V."/>
            <person name="Wolf Y.I."/>
            <person name="Yutin N."/>
            <person name="Koonin E.V."/>
            <person name="Stott M.B."/>
            <person name="Mountain B.W."/>
            <person name="Crowe M.A."/>
            <person name="Smirnova A.V."/>
            <person name="Dunfield P.F."/>
            <person name="Feng L."/>
            <person name="Wang L."/>
            <person name="Alam M."/>
        </authorList>
    </citation>
    <scope>NUCLEOTIDE SEQUENCE [LARGE SCALE GENOMIC DNA]</scope>
    <source>
        <strain evidence="9">Isolate V4</strain>
    </source>
</reference>
<feature type="binding site" evidence="7">
    <location>
        <position position="89"/>
    </location>
    <ligand>
        <name>Zn(2+)</name>
        <dbReference type="ChEBI" id="CHEBI:29105"/>
        <label>1</label>
    </ligand>
</feature>
<dbReference type="PIRSF" id="PIRSF001235">
    <property type="entry name" value="Amidase_carbamoylase"/>
    <property type="match status" value="1"/>
</dbReference>
<dbReference type="Proteomes" id="UP000009149">
    <property type="component" value="Chromosome"/>
</dbReference>
<feature type="binding site" evidence="7">
    <location>
        <position position="100"/>
    </location>
    <ligand>
        <name>Zn(2+)</name>
        <dbReference type="ChEBI" id="CHEBI:29105"/>
        <label>1</label>
    </ligand>
</feature>
<evidence type="ECO:0000256" key="7">
    <source>
        <dbReference type="PIRSR" id="PIRSR001235-1"/>
    </source>
</evidence>
<accession>B3E0G3</accession>